<evidence type="ECO:0008006" key="3">
    <source>
        <dbReference type="Google" id="ProtNLM"/>
    </source>
</evidence>
<reference evidence="1 2" key="1">
    <citation type="submission" date="2017-03" db="EMBL/GenBank/DDBJ databases">
        <authorList>
            <person name="Afonso C.L."/>
            <person name="Miller P.J."/>
            <person name="Scott M.A."/>
            <person name="Spackman E."/>
            <person name="Goraichik I."/>
            <person name="Dimitrov K.M."/>
            <person name="Suarez D.L."/>
            <person name="Swayne D.E."/>
        </authorList>
    </citation>
    <scope>NUCLEOTIDE SEQUENCE [LARGE SCALE GENOMIC DNA]</scope>
    <source>
        <strain evidence="1 2">CECT 7066</strain>
    </source>
</reference>
<dbReference type="STRING" id="315423.SAMN04488020_11652"/>
<proteinExistence type="predicted"/>
<evidence type="ECO:0000313" key="1">
    <source>
        <dbReference type="EMBL" id="SLN69031.1"/>
    </source>
</evidence>
<dbReference type="AlphaFoldDB" id="A0A1Y5TVD4"/>
<dbReference type="EMBL" id="FWFV01000015">
    <property type="protein sequence ID" value="SLN69031.1"/>
    <property type="molecule type" value="Genomic_DNA"/>
</dbReference>
<dbReference type="Proteomes" id="UP000193870">
    <property type="component" value="Unassembled WGS sequence"/>
</dbReference>
<gene>
    <name evidence="1" type="ORF">PAM7066_03502</name>
</gene>
<protein>
    <recommendedName>
        <fullName evidence="3">DUF2946 domain-containing protein</fullName>
    </recommendedName>
</protein>
<dbReference type="Pfam" id="PF11162">
    <property type="entry name" value="DUF2946"/>
    <property type="match status" value="1"/>
</dbReference>
<keyword evidence="2" id="KW-1185">Reference proteome</keyword>
<dbReference type="InterPro" id="IPR021333">
    <property type="entry name" value="DUF2946"/>
</dbReference>
<organism evidence="1 2">
    <name type="scientific">Palleronia marisminoris</name>
    <dbReference type="NCBI Taxonomy" id="315423"/>
    <lineage>
        <taxon>Bacteria</taxon>
        <taxon>Pseudomonadati</taxon>
        <taxon>Pseudomonadota</taxon>
        <taxon>Alphaproteobacteria</taxon>
        <taxon>Rhodobacterales</taxon>
        <taxon>Roseobacteraceae</taxon>
        <taxon>Palleronia</taxon>
    </lineage>
</organism>
<name>A0A1Y5TVD4_9RHOB</name>
<evidence type="ECO:0000313" key="2">
    <source>
        <dbReference type="Proteomes" id="UP000193870"/>
    </source>
</evidence>
<dbReference type="RefSeq" id="WP_139215047.1">
    <property type="nucleotide sequence ID" value="NZ_FOPF01000016.1"/>
</dbReference>
<sequence length="117" mass="12517">MQRVRAILLMLTVLVTGITAIGMEMMPISAPAAMSSDAATHADHHGNIPLDYNHHGGSDDCLYCHLAKAADLPSRPTTVEVHRRPLQQVAGGYSASCHLAAWTTPCQPRAPPRRVAA</sequence>
<accession>A0A1Y5TVD4</accession>